<dbReference type="EMBL" id="CP034328">
    <property type="protein sequence ID" value="AZL59597.1"/>
    <property type="molecule type" value="Genomic_DNA"/>
</dbReference>
<dbReference type="AlphaFoldDB" id="A0A3S8U7Q0"/>
<dbReference type="Proteomes" id="UP000282002">
    <property type="component" value="Chromosome"/>
</dbReference>
<dbReference type="NCBIfam" id="TIGR03347">
    <property type="entry name" value="VI_chp_1"/>
    <property type="match status" value="1"/>
</dbReference>
<keyword evidence="2" id="KW-1185">Reference proteome</keyword>
<reference evidence="1 2" key="1">
    <citation type="submission" date="2018-12" db="EMBL/GenBank/DDBJ databases">
        <title>Complete genome sequencing of Tabrizicola sp. K13M18.</title>
        <authorList>
            <person name="Bae J.-W."/>
        </authorList>
    </citation>
    <scope>NUCLEOTIDE SEQUENCE [LARGE SCALE GENOMIC DNA]</scope>
    <source>
        <strain evidence="1 2">K13M18</strain>
    </source>
</reference>
<dbReference type="RefSeq" id="WP_125325792.1">
    <property type="nucleotide sequence ID" value="NZ_CP034328.1"/>
</dbReference>
<name>A0A3S8U7Q0_9RHOB</name>
<dbReference type="PANTHER" id="PTHR35564">
    <property type="match status" value="1"/>
</dbReference>
<dbReference type="PANTHER" id="PTHR35564:SF4">
    <property type="entry name" value="CYTOPLASMIC PROTEIN"/>
    <property type="match status" value="1"/>
</dbReference>
<dbReference type="KEGG" id="taw:EI545_12580"/>
<dbReference type="Pfam" id="PF06996">
    <property type="entry name" value="T6SS_TssG"/>
    <property type="match status" value="1"/>
</dbReference>
<sequence length="353" mass="38766">MADGPGQPRPDLGFRSPDPEEIGFFELLRRLEREGLRFGRSGGPGTEPARLGQRARLAMATRDIAGFAPPGDRTPAQVDVEVLGLFGPEGAMPLHMTRWIMARQSERWFTAANSAGQGRVTADTTFLDFCNMLQHRHLALYWRAWADQHPEVGVEHSGGGKVSAMLKTLAGVGSPAYRAAVSRGGDPDLPLRQATSLGQQVNRAERLTDYLADYLQVPVRLEEFVGHWLEIPQALQTRLGKVYHGLGRGAVVGARVFQRQDRAELRLGPLSLPRYLTLTSDKAVLGALRRAIRFVAGADITYDLRLVLARAEVPEPRLGHCALGRTTWLGRPPRQDADDFALRGFSAKAEAVP</sequence>
<evidence type="ECO:0000313" key="2">
    <source>
        <dbReference type="Proteomes" id="UP000282002"/>
    </source>
</evidence>
<accession>A0A3S8U7Q0</accession>
<evidence type="ECO:0000313" key="1">
    <source>
        <dbReference type="EMBL" id="AZL59597.1"/>
    </source>
</evidence>
<organism evidence="1 2">
    <name type="scientific">Tabrizicola piscis</name>
    <dbReference type="NCBI Taxonomy" id="2494374"/>
    <lineage>
        <taxon>Bacteria</taxon>
        <taxon>Pseudomonadati</taxon>
        <taxon>Pseudomonadota</taxon>
        <taxon>Alphaproteobacteria</taxon>
        <taxon>Rhodobacterales</taxon>
        <taxon>Paracoccaceae</taxon>
        <taxon>Tabrizicola</taxon>
    </lineage>
</organism>
<dbReference type="InterPro" id="IPR010732">
    <property type="entry name" value="T6SS_TssG-like"/>
</dbReference>
<protein>
    <submittedName>
        <fullName evidence="1">Type VI secretion system baseplate subunit TssG</fullName>
    </submittedName>
</protein>
<dbReference type="OrthoDB" id="1523296at2"/>
<proteinExistence type="predicted"/>
<gene>
    <name evidence="1" type="primary">tssG</name>
    <name evidence="1" type="ORF">EI545_12580</name>
</gene>